<comment type="caution">
    <text evidence="3">The sequence shown here is derived from an EMBL/GenBank/DDBJ whole genome shotgun (WGS) entry which is preliminary data.</text>
</comment>
<evidence type="ECO:0000313" key="3">
    <source>
        <dbReference type="EMBL" id="OGY41317.1"/>
    </source>
</evidence>
<dbReference type="AlphaFoldDB" id="A0A1G1XPP4"/>
<keyword evidence="2" id="KW-0812">Transmembrane</keyword>
<dbReference type="EMBL" id="MHHZ01000020">
    <property type="protein sequence ID" value="OGY41317.1"/>
    <property type="molecule type" value="Genomic_DNA"/>
</dbReference>
<dbReference type="Proteomes" id="UP000176498">
    <property type="component" value="Unassembled WGS sequence"/>
</dbReference>
<keyword evidence="2" id="KW-1133">Transmembrane helix</keyword>
<proteinExistence type="predicted"/>
<reference evidence="3 4" key="1">
    <citation type="journal article" date="2016" name="Nat. Commun.">
        <title>Thousands of microbial genomes shed light on interconnected biogeochemical processes in an aquifer system.</title>
        <authorList>
            <person name="Anantharaman K."/>
            <person name="Brown C.T."/>
            <person name="Hug L.A."/>
            <person name="Sharon I."/>
            <person name="Castelle C.J."/>
            <person name="Probst A.J."/>
            <person name="Thomas B.C."/>
            <person name="Singh A."/>
            <person name="Wilkins M.J."/>
            <person name="Karaoz U."/>
            <person name="Brodie E.L."/>
            <person name="Williams K.H."/>
            <person name="Hubbard S.S."/>
            <person name="Banfield J.F."/>
        </authorList>
    </citation>
    <scope>NUCLEOTIDE SEQUENCE [LARGE SCALE GENOMIC DNA]</scope>
</reference>
<feature type="transmembrane region" description="Helical" evidence="2">
    <location>
        <begin position="134"/>
        <end position="153"/>
    </location>
</feature>
<feature type="region of interest" description="Disordered" evidence="1">
    <location>
        <begin position="1"/>
        <end position="26"/>
    </location>
</feature>
<evidence type="ECO:0000313" key="4">
    <source>
        <dbReference type="Proteomes" id="UP000176498"/>
    </source>
</evidence>
<accession>A0A1G1XPP4</accession>
<keyword evidence="2" id="KW-0472">Membrane</keyword>
<organism evidence="3 4">
    <name type="scientific">Candidatus Buchananbacteria bacterium RBG_13_36_9</name>
    <dbReference type="NCBI Taxonomy" id="1797530"/>
    <lineage>
        <taxon>Bacteria</taxon>
        <taxon>Candidatus Buchananiibacteriota</taxon>
    </lineage>
</organism>
<gene>
    <name evidence="3" type="ORF">A2Y82_03860</name>
</gene>
<evidence type="ECO:0000256" key="2">
    <source>
        <dbReference type="SAM" id="Phobius"/>
    </source>
</evidence>
<evidence type="ECO:0000256" key="1">
    <source>
        <dbReference type="SAM" id="MobiDB-lite"/>
    </source>
</evidence>
<name>A0A1G1XPP4_9BACT</name>
<protein>
    <submittedName>
        <fullName evidence="3">Uncharacterized protein</fullName>
    </submittedName>
</protein>
<sequence>MSKPKNKKIKKVKTKKLKPKKASRKNLGKRIKVKVIKKEKPENVFGSILPEVKNSDPYLDLDFSAFKEEDKIAEVIREIKNEQIEPAYIQESAEEIFKQPEEGIEQLEEEVEEISTNENNQEPFIYLSLRQKNIIMYIAVCSIMVVLVVFWFFSVKQSLSQSIKNVNILNSQESNALLQELGGVKQDFTNITNQVQDNAQILQEFSNQVKNQVIENQLKNTIIDQVKDKLENSNLNQNINSTK</sequence>